<dbReference type="Proteomes" id="UP000031518">
    <property type="component" value="Unassembled WGS sequence"/>
</dbReference>
<protein>
    <recommendedName>
        <fullName evidence="3">DUF3108 domain-containing protein</fullName>
    </recommendedName>
</protein>
<gene>
    <name evidence="1" type="ORF">PYK22_01990</name>
</gene>
<dbReference type="EMBL" id="CBXV010000007">
    <property type="protein sequence ID" value="CDM65981.1"/>
    <property type="molecule type" value="Genomic_DNA"/>
</dbReference>
<dbReference type="AlphaFoldDB" id="A0A0B6WXY1"/>
<dbReference type="OrthoDB" id="9806641at2"/>
<sequence length="316" mass="35480">MRTGELLLLLCLTFANCQSAIGQRANMDERRALPFLPQEQLVYEGEFSKLILRNINIAEFRFAARFDDAPPPAINTREAANPPSKCQRAPGLLRLTGEARADGWFHKLFGINFRYRIESKVDPESFAVLETRRYDEQGSRVRVDCAVFDRQRDQVTWIEKDPKHPAQRPNTITSQIGDALYDILSAIYVLRTKPLAPGAQFEMIISDAGHPYHVPVKVAEIKRLKTILGEVETVRLEVGIFGENGLVRRDGRMSLWMTTDPKRIPVRAELSSDLGTLSIKLKRISYDPQAVAAEVQGSPVECMGAESDSAAARLKD</sequence>
<organism evidence="1 2">
    <name type="scientific">Pyrinomonas methylaliphatogenes</name>
    <dbReference type="NCBI Taxonomy" id="454194"/>
    <lineage>
        <taxon>Bacteria</taxon>
        <taxon>Pseudomonadati</taxon>
        <taxon>Acidobacteriota</taxon>
        <taxon>Blastocatellia</taxon>
        <taxon>Blastocatellales</taxon>
        <taxon>Pyrinomonadaceae</taxon>
        <taxon>Pyrinomonas</taxon>
    </lineage>
</organism>
<dbReference type="Pfam" id="PF11306">
    <property type="entry name" value="DUF3108"/>
    <property type="match status" value="1"/>
</dbReference>
<reference evidence="1 2" key="2">
    <citation type="submission" date="2015-01" db="EMBL/GenBank/DDBJ databases">
        <title>Complete genome sequence of Pyrinomonas methylaliphatogenes type strain K22T.</title>
        <authorList>
            <person name="Lee K.C.Y."/>
            <person name="Power J.F."/>
            <person name="Dunfield P.F."/>
            <person name="Morgan X.C."/>
            <person name="Huttenhower C."/>
            <person name="Stott M.B."/>
        </authorList>
    </citation>
    <scope>NUCLEOTIDE SEQUENCE [LARGE SCALE GENOMIC DNA]</scope>
    <source>
        <strain evidence="1 2">K22</strain>
    </source>
</reference>
<accession>A0A0B6WXY1</accession>
<reference evidence="1 2" key="1">
    <citation type="submission" date="2013-12" db="EMBL/GenBank/DDBJ databases">
        <authorList>
            <person name="Stott M."/>
        </authorList>
    </citation>
    <scope>NUCLEOTIDE SEQUENCE [LARGE SCALE GENOMIC DNA]</scope>
    <source>
        <strain evidence="1 2">K22</strain>
    </source>
</reference>
<name>A0A0B6WXY1_9BACT</name>
<evidence type="ECO:0000313" key="1">
    <source>
        <dbReference type="EMBL" id="CDM65981.1"/>
    </source>
</evidence>
<dbReference type="RefSeq" id="WP_041976791.1">
    <property type="nucleotide sequence ID" value="NZ_CBXV010000007.1"/>
</dbReference>
<dbReference type="InterPro" id="IPR021457">
    <property type="entry name" value="DUF3108"/>
</dbReference>
<evidence type="ECO:0000313" key="2">
    <source>
        <dbReference type="Proteomes" id="UP000031518"/>
    </source>
</evidence>
<evidence type="ECO:0008006" key="3">
    <source>
        <dbReference type="Google" id="ProtNLM"/>
    </source>
</evidence>
<proteinExistence type="predicted"/>
<dbReference type="STRING" id="454194.PYK22_01990"/>
<keyword evidence="2" id="KW-1185">Reference proteome</keyword>